<dbReference type="AlphaFoldDB" id="A0ABD2QEJ2"/>
<name>A0ABD2QEJ2_9PLAT</name>
<evidence type="ECO:0000313" key="2">
    <source>
        <dbReference type="Proteomes" id="UP001626550"/>
    </source>
</evidence>
<sequence length="67" mass="7459">MGDSPQDSDPTHSEFREIPETIFLPLSFTLDLFAITEIWLVSLATPSLDKIVKSSEYTFTDAPVSNP</sequence>
<organism evidence="1 2">
    <name type="scientific">Cichlidogyrus casuarinus</name>
    <dbReference type="NCBI Taxonomy" id="1844966"/>
    <lineage>
        <taxon>Eukaryota</taxon>
        <taxon>Metazoa</taxon>
        <taxon>Spiralia</taxon>
        <taxon>Lophotrochozoa</taxon>
        <taxon>Platyhelminthes</taxon>
        <taxon>Monogenea</taxon>
        <taxon>Monopisthocotylea</taxon>
        <taxon>Dactylogyridea</taxon>
        <taxon>Ancyrocephalidae</taxon>
        <taxon>Cichlidogyrus</taxon>
    </lineage>
</organism>
<protein>
    <submittedName>
        <fullName evidence="1">Uncharacterized protein</fullName>
    </submittedName>
</protein>
<proteinExistence type="predicted"/>
<evidence type="ECO:0000313" key="1">
    <source>
        <dbReference type="EMBL" id="KAL3317156.1"/>
    </source>
</evidence>
<gene>
    <name evidence="1" type="ORF">Ciccas_004187</name>
</gene>
<accession>A0ABD2QEJ2</accession>
<reference evidence="1 2" key="1">
    <citation type="submission" date="2024-11" db="EMBL/GenBank/DDBJ databases">
        <title>Adaptive evolution of stress response genes in parasites aligns with host niche diversity.</title>
        <authorList>
            <person name="Hahn C."/>
            <person name="Resl P."/>
        </authorList>
    </citation>
    <scope>NUCLEOTIDE SEQUENCE [LARGE SCALE GENOMIC DNA]</scope>
    <source>
        <strain evidence="1">EGGRZ-B1_66</strain>
        <tissue evidence="1">Body</tissue>
    </source>
</reference>
<dbReference type="Proteomes" id="UP001626550">
    <property type="component" value="Unassembled WGS sequence"/>
</dbReference>
<dbReference type="EMBL" id="JBJKFK010000421">
    <property type="protein sequence ID" value="KAL3317156.1"/>
    <property type="molecule type" value="Genomic_DNA"/>
</dbReference>
<comment type="caution">
    <text evidence="1">The sequence shown here is derived from an EMBL/GenBank/DDBJ whole genome shotgun (WGS) entry which is preliminary data.</text>
</comment>
<keyword evidence="2" id="KW-1185">Reference proteome</keyword>